<dbReference type="GO" id="GO:0051455">
    <property type="term" value="P:spindle attachment to meiosis I kinetochore"/>
    <property type="evidence" value="ECO:0007669"/>
    <property type="project" value="TreeGrafter"/>
</dbReference>
<dbReference type="InterPro" id="IPR028386">
    <property type="entry name" value="CENP-C/Mif2/cnp3"/>
</dbReference>
<evidence type="ECO:0000256" key="3">
    <source>
        <dbReference type="ARBA" id="ARBA00023125"/>
    </source>
</evidence>
<dbReference type="OrthoDB" id="1939643at2759"/>
<gene>
    <name evidence="7" type="ORF">SYNPS1DRAFT_25690</name>
</gene>
<feature type="region of interest" description="Disordered" evidence="5">
    <location>
        <begin position="1"/>
        <end position="64"/>
    </location>
</feature>
<name>A0A4P9YS60_9FUNG</name>
<feature type="compositionally biased region" description="Polar residues" evidence="5">
    <location>
        <begin position="19"/>
        <end position="31"/>
    </location>
</feature>
<dbReference type="GO" id="GO:0005634">
    <property type="term" value="C:nucleus"/>
    <property type="evidence" value="ECO:0007669"/>
    <property type="project" value="UniProtKB-SubCell"/>
</dbReference>
<protein>
    <submittedName>
        <fullName evidence="7">Mif2/CENP-C like-domain-containing protein</fullName>
    </submittedName>
</protein>
<evidence type="ECO:0000256" key="2">
    <source>
        <dbReference type="ARBA" id="ARBA00010291"/>
    </source>
</evidence>
<evidence type="ECO:0000259" key="6">
    <source>
        <dbReference type="Pfam" id="PF11699"/>
    </source>
</evidence>
<feature type="compositionally biased region" description="Polar residues" evidence="5">
    <location>
        <begin position="1"/>
        <end position="10"/>
    </location>
</feature>
<dbReference type="GO" id="GO:0051315">
    <property type="term" value="P:attachment of mitotic spindle microtubules to kinetochore"/>
    <property type="evidence" value="ECO:0007669"/>
    <property type="project" value="TreeGrafter"/>
</dbReference>
<dbReference type="InterPro" id="IPR011051">
    <property type="entry name" value="RmlC_Cupin_sf"/>
</dbReference>
<organism evidence="7 8">
    <name type="scientific">Syncephalis pseudoplumigaleata</name>
    <dbReference type="NCBI Taxonomy" id="1712513"/>
    <lineage>
        <taxon>Eukaryota</taxon>
        <taxon>Fungi</taxon>
        <taxon>Fungi incertae sedis</taxon>
        <taxon>Zoopagomycota</taxon>
        <taxon>Zoopagomycotina</taxon>
        <taxon>Zoopagomycetes</taxon>
        <taxon>Zoopagales</taxon>
        <taxon>Piptocephalidaceae</taxon>
        <taxon>Syncephalis</taxon>
    </lineage>
</organism>
<comment type="similarity">
    <text evidence="2">Belongs to the CENP-C/MIF2 family.</text>
</comment>
<dbReference type="GO" id="GO:0051382">
    <property type="term" value="P:kinetochore assembly"/>
    <property type="evidence" value="ECO:0007669"/>
    <property type="project" value="InterPro"/>
</dbReference>
<sequence>MSYTASTPLPAQSPVPSLARSSVATDSNDSLSAALDAGHEQPLDDNYDEAAMSPSAGKGQEPAGYDDYDMDMFDDGDNDIENMMANPVDDMAINGQRVAGVAGVIRVPESPVKLKGHGKKQLTRNMVRSKLKRAGLNVSDDANVEVLQDNEITTKRLLYIGNESKLEKAKDGFYHQRTFTYNNMDCGIIELGPYGEKPNRNSGDSTFTFSVTQGTCQITIHQTTLILSKGNQVMVPKGNQYQIKNLARARCQLFYAKTQ</sequence>
<keyword evidence="4" id="KW-0539">Nucleus</keyword>
<evidence type="ECO:0000313" key="8">
    <source>
        <dbReference type="Proteomes" id="UP000278143"/>
    </source>
</evidence>
<keyword evidence="3" id="KW-0238">DNA-binding</keyword>
<feature type="domain" description="Mif2/CENP-C cupin" evidence="6">
    <location>
        <begin position="174"/>
        <end position="256"/>
    </location>
</feature>
<keyword evidence="8" id="KW-1185">Reference proteome</keyword>
<reference evidence="8" key="1">
    <citation type="journal article" date="2018" name="Nat. Microbiol.">
        <title>Leveraging single-cell genomics to expand the fungal tree of life.</title>
        <authorList>
            <person name="Ahrendt S.R."/>
            <person name="Quandt C.A."/>
            <person name="Ciobanu D."/>
            <person name="Clum A."/>
            <person name="Salamov A."/>
            <person name="Andreopoulos B."/>
            <person name="Cheng J.F."/>
            <person name="Woyke T."/>
            <person name="Pelin A."/>
            <person name="Henrissat B."/>
            <person name="Reynolds N.K."/>
            <person name="Benny G.L."/>
            <person name="Smith M.E."/>
            <person name="James T.Y."/>
            <person name="Grigoriev I.V."/>
        </authorList>
    </citation>
    <scope>NUCLEOTIDE SEQUENCE [LARGE SCALE GENOMIC DNA]</scope>
    <source>
        <strain evidence="8">Benny S71-1</strain>
    </source>
</reference>
<dbReference type="GO" id="GO:0000776">
    <property type="term" value="C:kinetochore"/>
    <property type="evidence" value="ECO:0007669"/>
    <property type="project" value="InterPro"/>
</dbReference>
<dbReference type="AlphaFoldDB" id="A0A4P9YS60"/>
<accession>A0A4P9YS60</accession>
<dbReference type="EMBL" id="KZ991984">
    <property type="protein sequence ID" value="RKP22535.1"/>
    <property type="molecule type" value="Genomic_DNA"/>
</dbReference>
<dbReference type="GO" id="GO:0019237">
    <property type="term" value="F:centromeric DNA binding"/>
    <property type="evidence" value="ECO:0007669"/>
    <property type="project" value="InterPro"/>
</dbReference>
<evidence type="ECO:0000256" key="4">
    <source>
        <dbReference type="ARBA" id="ARBA00023242"/>
    </source>
</evidence>
<dbReference type="PANTHER" id="PTHR16684">
    <property type="entry name" value="CENTROMERE PROTEIN C"/>
    <property type="match status" value="1"/>
</dbReference>
<evidence type="ECO:0000313" key="7">
    <source>
        <dbReference type="EMBL" id="RKP22535.1"/>
    </source>
</evidence>
<dbReference type="InterPro" id="IPR025974">
    <property type="entry name" value="Mif2/CENP-C_cupin"/>
</dbReference>
<evidence type="ECO:0000256" key="1">
    <source>
        <dbReference type="ARBA" id="ARBA00004123"/>
    </source>
</evidence>
<dbReference type="PANTHER" id="PTHR16684:SF11">
    <property type="entry name" value="CENTROMERE PROTEIN C"/>
    <property type="match status" value="1"/>
</dbReference>
<dbReference type="InterPro" id="IPR014710">
    <property type="entry name" value="RmlC-like_jellyroll"/>
</dbReference>
<dbReference type="SUPFAM" id="SSF51182">
    <property type="entry name" value="RmlC-like cupins"/>
    <property type="match status" value="1"/>
</dbReference>
<dbReference type="Proteomes" id="UP000278143">
    <property type="component" value="Unassembled WGS sequence"/>
</dbReference>
<proteinExistence type="inferred from homology"/>
<comment type="subcellular location">
    <subcellularLocation>
        <location evidence="1">Nucleus</location>
    </subcellularLocation>
</comment>
<dbReference type="Gene3D" id="2.60.120.10">
    <property type="entry name" value="Jelly Rolls"/>
    <property type="match status" value="1"/>
</dbReference>
<dbReference type="Pfam" id="PF11699">
    <property type="entry name" value="CENP-C_C"/>
    <property type="match status" value="1"/>
</dbReference>
<evidence type="ECO:0000256" key="5">
    <source>
        <dbReference type="SAM" id="MobiDB-lite"/>
    </source>
</evidence>